<protein>
    <submittedName>
        <fullName evidence="5">O-GlcNAcase BT_4395</fullName>
        <ecNumber evidence="5">3.2.1.169</ecNumber>
    </submittedName>
</protein>
<dbReference type="SUPFAM" id="SSF51445">
    <property type="entry name" value="(Trans)glycosidases"/>
    <property type="match status" value="1"/>
</dbReference>
<keyword evidence="1 3" id="KW-0378">Hydrolase</keyword>
<dbReference type="SUPFAM" id="SSF140657">
    <property type="entry name" value="Hyaluronidase post-catalytic domain-like"/>
    <property type="match status" value="1"/>
</dbReference>
<evidence type="ECO:0000256" key="3">
    <source>
        <dbReference type="PROSITE-ProRule" id="PRU01353"/>
    </source>
</evidence>
<keyword evidence="6" id="KW-1185">Reference proteome</keyword>
<keyword evidence="2 3" id="KW-0326">Glycosidase</keyword>
<gene>
    <name evidence="5" type="ORF">CCYN2B_320058</name>
</gene>
<comment type="similarity">
    <text evidence="3">Belongs to the glycosyl hydrolase 84 family.</text>
</comment>
<dbReference type="eggNOG" id="COG3525">
    <property type="taxonomic scope" value="Bacteria"/>
</dbReference>
<dbReference type="PANTHER" id="PTHR13170:SF16">
    <property type="entry name" value="PROTEIN O-GLCNACASE"/>
    <property type="match status" value="1"/>
</dbReference>
<organism evidence="5 6">
    <name type="scientific">Capnocytophaga cynodegmi</name>
    <dbReference type="NCBI Taxonomy" id="28189"/>
    <lineage>
        <taxon>Bacteria</taxon>
        <taxon>Pseudomonadati</taxon>
        <taxon>Bacteroidota</taxon>
        <taxon>Flavobacteriia</taxon>
        <taxon>Flavobacteriales</taxon>
        <taxon>Flavobacteriaceae</taxon>
        <taxon>Capnocytophaga</taxon>
    </lineage>
</organism>
<dbReference type="Gene3D" id="3.30.379.10">
    <property type="entry name" value="Chitobiase/beta-hexosaminidase domain 2-like"/>
    <property type="match status" value="1"/>
</dbReference>
<dbReference type="GO" id="GO:1901135">
    <property type="term" value="P:carbohydrate derivative metabolic process"/>
    <property type="evidence" value="ECO:0007669"/>
    <property type="project" value="UniProtKB-ARBA"/>
</dbReference>
<dbReference type="GO" id="GO:0102571">
    <property type="term" value="F:[protein]-3-O-(N-acetyl-D-glucosaminyl)-L-serine/L-threonine O-N-acetyl-alpha-D-glucosaminase activity"/>
    <property type="evidence" value="ECO:0007669"/>
    <property type="project" value="UniProtKB-EC"/>
</dbReference>
<dbReference type="InterPro" id="IPR049478">
    <property type="entry name" value="BT_4395-like_hel"/>
</dbReference>
<evidence type="ECO:0000256" key="2">
    <source>
        <dbReference type="ARBA" id="ARBA00023295"/>
    </source>
</evidence>
<dbReference type="Gene3D" id="1.20.58.460">
    <property type="entry name" value="Hyaluronidase post-catalytic domain-like"/>
    <property type="match status" value="1"/>
</dbReference>
<name>A0A0B7HD93_9FLAO</name>
<feature type="active site" description="Proton donor" evidence="3">
    <location>
        <position position="265"/>
    </location>
</feature>
<dbReference type="SUPFAM" id="SSF55545">
    <property type="entry name" value="beta-N-acetylhexosaminidase-like domain"/>
    <property type="match status" value="1"/>
</dbReference>
<dbReference type="InterPro" id="IPR015882">
    <property type="entry name" value="HEX_bac_N"/>
</dbReference>
<dbReference type="InterPro" id="IPR013780">
    <property type="entry name" value="Glyco_hydro_b"/>
</dbReference>
<dbReference type="Pfam" id="PF21809">
    <property type="entry name" value="Glyco_hydro_84_hel"/>
    <property type="match status" value="1"/>
</dbReference>
<dbReference type="InterPro" id="IPR017853">
    <property type="entry name" value="GH"/>
</dbReference>
<dbReference type="InterPro" id="IPR051822">
    <property type="entry name" value="Glycosyl_Hydrolase_84"/>
</dbReference>
<sequence>MGQTLIHFRMKNLFLILLLIVSTSVKGQTISPTPQQFITEGHFVTPTHFELKTKNIFLQTSLLKEILSERKGKKHVINVYITDKNSKSAKKFASKIPNKKEGYYLRIEKNNIYVIGSDSRGTYYGLRTLEQILSKPELPLGEIIDYPDLANRGVVEGFYGTPWSHEKRIRQIEFYGKHKLNTYIYGPKDDPYHSSPNWRLPYPEKEALQIKELVQKSNENYVDFVWAIHPGKDIRWNEEDRQNLLKKFEKMYALGVRAFAVFFDDISGEGTNPQKQAELLNFLHNEFVAQKKDVNPLIMCPTEYNKAWSNPEKRYLEILGETLHPSIEIMWTGNTVVADIDKPTMQWINAKIKRKAYIWWNFPVSDYVRNHMLLGPAYGNTSDIKNDMSGFVSNPMEHPEASKIAIYGVADYTWNLEKYNSDTAWKNAISEMMPENKEALLTFAKHNSDLGANGHRYRREESVEFKPIAEKFLKNLEALHNPETQSVTEEFEKMVWASEQLLKTSENKHLTEELQPWLLQFQLVGKMGVSVMKMYNSLKNKDYQQFKSAYTNVQNLQKQMFETDQNYNQNPYQPGVKTATLVVEPILNQLLKYNITKFNTETGENLKLSLNFNPNTLITNIKQLENQPLGQKANVLRISPALEYISLKTNDFLGIEFEKTLTLKSVIIDFGEETRISKGKIQISADGNQWKSINGTFKKSRWESSQTLENVKFVRFINDSKQTYDIQLKHFEVTEE</sequence>
<proteinExistence type="inferred from homology"/>
<dbReference type="GO" id="GO:0005975">
    <property type="term" value="P:carbohydrate metabolic process"/>
    <property type="evidence" value="ECO:0007669"/>
    <property type="project" value="UniProtKB-ARBA"/>
</dbReference>
<dbReference type="InterPro" id="IPR029018">
    <property type="entry name" value="Hex-like_dom2"/>
</dbReference>
<dbReference type="STRING" id="28189.CCYN74_200050"/>
<evidence type="ECO:0000313" key="6">
    <source>
        <dbReference type="Proteomes" id="UP000038055"/>
    </source>
</evidence>
<dbReference type="InterPro" id="IPR048162">
    <property type="entry name" value="O-GlcNAcase_BT_4395-like"/>
</dbReference>
<feature type="domain" description="GH84" evidence="4">
    <location>
        <begin position="150"/>
        <end position="417"/>
    </location>
</feature>
<dbReference type="Pfam" id="PF02838">
    <property type="entry name" value="Glyco_hydro_20b"/>
    <property type="match status" value="1"/>
</dbReference>
<dbReference type="InterPro" id="IPR011496">
    <property type="entry name" value="O-GlcNAcase_cat"/>
</dbReference>
<dbReference type="AlphaFoldDB" id="A0A0B7HD93"/>
<evidence type="ECO:0000256" key="1">
    <source>
        <dbReference type="ARBA" id="ARBA00022801"/>
    </source>
</evidence>
<dbReference type="Gene3D" id="3.20.20.80">
    <property type="entry name" value="Glycosidases"/>
    <property type="match status" value="1"/>
</dbReference>
<dbReference type="Pfam" id="PF07555">
    <property type="entry name" value="NAGidase"/>
    <property type="match status" value="1"/>
</dbReference>
<reference evidence="6" key="1">
    <citation type="submission" date="2015-01" db="EMBL/GenBank/DDBJ databases">
        <authorList>
            <person name="MANFREDI Pablo"/>
        </authorList>
    </citation>
    <scope>NUCLEOTIDE SEQUENCE [LARGE SCALE GENOMIC DNA]</scope>
    <source>
        <strain evidence="6">Ccyn2B</strain>
    </source>
</reference>
<accession>A0A0B7HD93</accession>
<dbReference type="Gene3D" id="2.60.40.1180">
    <property type="entry name" value="Golgi alpha-mannosidase II"/>
    <property type="match status" value="1"/>
</dbReference>
<dbReference type="PROSITE" id="PS52009">
    <property type="entry name" value="GH84"/>
    <property type="match status" value="1"/>
</dbReference>
<evidence type="ECO:0000313" key="5">
    <source>
        <dbReference type="EMBL" id="CEN36604.1"/>
    </source>
</evidence>
<dbReference type="Pfam" id="PF18344">
    <property type="entry name" value="CBM32"/>
    <property type="match status" value="1"/>
</dbReference>
<dbReference type="EMBL" id="CDOD01000026">
    <property type="protein sequence ID" value="CEN36604.1"/>
    <property type="molecule type" value="Genomic_DNA"/>
</dbReference>
<dbReference type="GO" id="GO:0015929">
    <property type="term" value="F:hexosaminidase activity"/>
    <property type="evidence" value="ECO:0007669"/>
    <property type="project" value="UniProtKB-ARBA"/>
</dbReference>
<dbReference type="PANTHER" id="PTHR13170">
    <property type="entry name" value="O-GLCNACASE"/>
    <property type="match status" value="1"/>
</dbReference>
<dbReference type="NCBIfam" id="NF041654">
    <property type="entry name" value="GlcNAcase"/>
    <property type="match status" value="1"/>
</dbReference>
<evidence type="ECO:0000259" key="4">
    <source>
        <dbReference type="PROSITE" id="PS52009"/>
    </source>
</evidence>
<dbReference type="Proteomes" id="UP000038055">
    <property type="component" value="Unassembled WGS sequence"/>
</dbReference>
<dbReference type="EC" id="3.2.1.169" evidence="5"/>